<keyword evidence="7 8" id="KW-0694">RNA-binding</keyword>
<name>A0A6V8MDD1_9BACT</name>
<dbReference type="SMART" id="SM00316">
    <property type="entry name" value="S1"/>
    <property type="match status" value="1"/>
</dbReference>
<dbReference type="Pfam" id="PF00575">
    <property type="entry name" value="S1"/>
    <property type="match status" value="1"/>
</dbReference>
<dbReference type="EC" id="3.1.13.1" evidence="8"/>
<dbReference type="SUPFAM" id="SSF50249">
    <property type="entry name" value="Nucleic acid-binding proteins"/>
    <property type="match status" value="4"/>
</dbReference>
<evidence type="ECO:0000256" key="5">
    <source>
        <dbReference type="ARBA" id="ARBA00022801"/>
    </source>
</evidence>
<comment type="function">
    <text evidence="8">3'-5' exoribonuclease that releases 5'-nucleoside monophosphates and is involved in maturation of structured RNAs.</text>
</comment>
<keyword evidence="12" id="KW-1185">Reference proteome</keyword>
<organism evidence="11 12">
    <name type="scientific">Geomonas silvestris</name>
    <dbReference type="NCBI Taxonomy" id="2740184"/>
    <lineage>
        <taxon>Bacteria</taxon>
        <taxon>Pseudomonadati</taxon>
        <taxon>Thermodesulfobacteriota</taxon>
        <taxon>Desulfuromonadia</taxon>
        <taxon>Geobacterales</taxon>
        <taxon>Geobacteraceae</taxon>
        <taxon>Geomonas</taxon>
    </lineage>
</organism>
<dbReference type="GO" id="GO:0003723">
    <property type="term" value="F:RNA binding"/>
    <property type="evidence" value="ECO:0007669"/>
    <property type="project" value="UniProtKB-UniRule"/>
</dbReference>
<dbReference type="PANTHER" id="PTHR23355">
    <property type="entry name" value="RIBONUCLEASE"/>
    <property type="match status" value="1"/>
</dbReference>
<feature type="domain" description="S1 motif" evidence="10">
    <location>
        <begin position="639"/>
        <end position="720"/>
    </location>
</feature>
<dbReference type="PROSITE" id="PS01175">
    <property type="entry name" value="RIBONUCLEASE_II"/>
    <property type="match status" value="1"/>
</dbReference>
<keyword evidence="3 8" id="KW-0963">Cytoplasm</keyword>
<evidence type="ECO:0000256" key="7">
    <source>
        <dbReference type="ARBA" id="ARBA00022884"/>
    </source>
</evidence>
<comment type="similarity">
    <text evidence="8">Belongs to the RNR ribonuclease family. RNase R subfamily.</text>
</comment>
<dbReference type="GO" id="GO:0008859">
    <property type="term" value="F:exoribonuclease II activity"/>
    <property type="evidence" value="ECO:0007669"/>
    <property type="project" value="UniProtKB-UniRule"/>
</dbReference>
<dbReference type="NCBIfam" id="TIGR02063">
    <property type="entry name" value="RNase_R"/>
    <property type="match status" value="1"/>
</dbReference>
<evidence type="ECO:0000256" key="6">
    <source>
        <dbReference type="ARBA" id="ARBA00022839"/>
    </source>
</evidence>
<proteinExistence type="inferred from homology"/>
<dbReference type="Gene3D" id="2.40.50.140">
    <property type="entry name" value="Nucleic acid-binding proteins"/>
    <property type="match status" value="2"/>
</dbReference>
<gene>
    <name evidence="8 11" type="primary">rnr</name>
    <name evidence="11" type="ORF">GMST_02920</name>
</gene>
<evidence type="ECO:0000259" key="10">
    <source>
        <dbReference type="PROSITE" id="PS50126"/>
    </source>
</evidence>
<dbReference type="Pfam" id="PF00773">
    <property type="entry name" value="RNB"/>
    <property type="match status" value="1"/>
</dbReference>
<comment type="subcellular location">
    <subcellularLocation>
        <location evidence="2 8">Cytoplasm</location>
    </subcellularLocation>
</comment>
<dbReference type="InterPro" id="IPR050180">
    <property type="entry name" value="RNR_Ribonuclease"/>
</dbReference>
<dbReference type="GO" id="GO:0006402">
    <property type="term" value="P:mRNA catabolic process"/>
    <property type="evidence" value="ECO:0007669"/>
    <property type="project" value="TreeGrafter"/>
</dbReference>
<keyword evidence="6 8" id="KW-0269">Exonuclease</keyword>
<dbReference type="NCBIfam" id="TIGR00358">
    <property type="entry name" value="3_prime_RNase"/>
    <property type="match status" value="1"/>
</dbReference>
<keyword evidence="5 8" id="KW-0378">Hydrolase</keyword>
<dbReference type="PANTHER" id="PTHR23355:SF9">
    <property type="entry name" value="DIS3-LIKE EXONUCLEASE 2"/>
    <property type="match status" value="1"/>
</dbReference>
<dbReference type="InterPro" id="IPR011129">
    <property type="entry name" value="CSD"/>
</dbReference>
<reference evidence="12" key="1">
    <citation type="submission" date="2020-06" db="EMBL/GenBank/DDBJ databases">
        <title>Draft genomic sequence of Geomonas sp. Red330.</title>
        <authorList>
            <person name="Itoh H."/>
            <person name="Zhenxing X."/>
            <person name="Ushijima N."/>
            <person name="Masuda Y."/>
            <person name="Shiratori Y."/>
            <person name="Senoo K."/>
        </authorList>
    </citation>
    <scope>NUCLEOTIDE SEQUENCE [LARGE SCALE GENOMIC DNA]</scope>
    <source>
        <strain evidence="12">Red330</strain>
    </source>
</reference>
<evidence type="ECO:0000256" key="3">
    <source>
        <dbReference type="ARBA" id="ARBA00022490"/>
    </source>
</evidence>
<dbReference type="Proteomes" id="UP000556026">
    <property type="component" value="Unassembled WGS sequence"/>
</dbReference>
<feature type="compositionally biased region" description="Basic residues" evidence="9">
    <location>
        <begin position="742"/>
        <end position="752"/>
    </location>
</feature>
<dbReference type="GO" id="GO:0005829">
    <property type="term" value="C:cytosol"/>
    <property type="evidence" value="ECO:0007669"/>
    <property type="project" value="UniProtKB-ARBA"/>
</dbReference>
<evidence type="ECO:0000256" key="9">
    <source>
        <dbReference type="SAM" id="MobiDB-lite"/>
    </source>
</evidence>
<dbReference type="AlphaFoldDB" id="A0A6V8MDD1"/>
<dbReference type="InterPro" id="IPR012340">
    <property type="entry name" value="NA-bd_OB-fold"/>
</dbReference>
<keyword evidence="4 8" id="KW-0540">Nuclease</keyword>
<dbReference type="Pfam" id="PF17876">
    <property type="entry name" value="CSD2"/>
    <property type="match status" value="1"/>
</dbReference>
<dbReference type="PROSITE" id="PS50126">
    <property type="entry name" value="S1"/>
    <property type="match status" value="1"/>
</dbReference>
<dbReference type="Pfam" id="PF08206">
    <property type="entry name" value="OB_RNB"/>
    <property type="match status" value="1"/>
</dbReference>
<sequence>MAGCVLVSHQPSGPKGYVMRKGKEAVLKLLRNGEPVPYRQLLKMLGVARGQERNRLDEMLDTLLEAGEIVKLPGRIYALPGAAGALRGKLSMHRDGYGFVMAEDGSGDLYVPARYLRDYMNGDLVEAQVVSVRRDGKREGRVTSLVQRGVTSIVGRFESVGRGGRVIPDDDRLGHDLFVPPNALGGARDGQVVQAQITSYPSQVRGLEGRITEVLGDANDPEVEVLTVIKKFDLPHVFSPAVLAEACKEPQEVPPEAAAGRVDLRERVTVTIDGETARDFDDAVSVAREGEKIRLWVSIADVSHYVPEGSALDLEAYLRGTSVYFPDRCIPMLPEELSNGICSLNPQVDRLTMTAEMLFDAAGEMVESRFYPSVIKSHARLTYTIVKRIVVDAEAEAIAQHRELVPHLKVMEELALRLNKKRSLRGSIDFDLPEPQIVLDLQGETTAIVKAERNFAHRIIEEFMLAANEAVASHLEGIPVPALYRVHENPDPVKLKDLAEFVFSFGYQLKVEEDKVSPLELQKLLAEVEGKPEERLINEVLLRCMKQARYSAENLGHFGLAASSYTHFTSPIRRYPDLVVHRILRRVLAGKLSGKERGALEARLPETALHTSRRERIAMEAEREMVDLKKMQFMRDKIGEEYEGFITGVAPFGIFVELVELFVEGMVPVATLPSDYYVHLEKSHSLVGERSRVSYRIADKVKVKVAAINEARRQVEFALVASLESRPLQRPAGGESYPRIPVKGKRPKPRRR</sequence>
<evidence type="ECO:0000313" key="12">
    <source>
        <dbReference type="Proteomes" id="UP000556026"/>
    </source>
</evidence>
<dbReference type="SMART" id="SM00357">
    <property type="entry name" value="CSP"/>
    <property type="match status" value="2"/>
</dbReference>
<protein>
    <recommendedName>
        <fullName evidence="8">Ribonuclease R</fullName>
        <shortName evidence="8">RNase R</shortName>
        <ecNumber evidence="8">3.1.13.1</ecNumber>
    </recommendedName>
</protein>
<dbReference type="CDD" id="cd04471">
    <property type="entry name" value="S1_RNase_R"/>
    <property type="match status" value="1"/>
</dbReference>
<dbReference type="SMART" id="SM00955">
    <property type="entry name" value="RNB"/>
    <property type="match status" value="1"/>
</dbReference>
<dbReference type="InterPro" id="IPR013223">
    <property type="entry name" value="RNase_B_OB_dom"/>
</dbReference>
<evidence type="ECO:0000256" key="1">
    <source>
        <dbReference type="ARBA" id="ARBA00001849"/>
    </source>
</evidence>
<feature type="region of interest" description="Disordered" evidence="9">
    <location>
        <begin position="726"/>
        <end position="752"/>
    </location>
</feature>
<dbReference type="InterPro" id="IPR001900">
    <property type="entry name" value="RNase_II/R"/>
</dbReference>
<dbReference type="InterPro" id="IPR022966">
    <property type="entry name" value="RNase_II/R_CS"/>
</dbReference>
<dbReference type="EMBL" id="BLXX01000001">
    <property type="protein sequence ID" value="GFO57967.1"/>
    <property type="molecule type" value="Genomic_DNA"/>
</dbReference>
<evidence type="ECO:0000256" key="4">
    <source>
        <dbReference type="ARBA" id="ARBA00022722"/>
    </source>
</evidence>
<accession>A0A6V8MDD1</accession>
<evidence type="ECO:0000256" key="8">
    <source>
        <dbReference type="HAMAP-Rule" id="MF_01895"/>
    </source>
</evidence>
<dbReference type="InterPro" id="IPR040476">
    <property type="entry name" value="CSD2"/>
</dbReference>
<evidence type="ECO:0000256" key="2">
    <source>
        <dbReference type="ARBA" id="ARBA00004496"/>
    </source>
</evidence>
<dbReference type="InterPro" id="IPR003029">
    <property type="entry name" value="S1_domain"/>
</dbReference>
<dbReference type="HAMAP" id="MF_01895">
    <property type="entry name" value="RNase_R"/>
    <property type="match status" value="1"/>
</dbReference>
<comment type="catalytic activity">
    <reaction evidence="1 8">
        <text>Exonucleolytic cleavage in the 3'- to 5'-direction to yield nucleoside 5'-phosphates.</text>
        <dbReference type="EC" id="3.1.13.1"/>
    </reaction>
</comment>
<dbReference type="InterPro" id="IPR004476">
    <property type="entry name" value="RNase_II/RNase_R"/>
</dbReference>
<evidence type="ECO:0000313" key="11">
    <source>
        <dbReference type="EMBL" id="GFO57967.1"/>
    </source>
</evidence>
<dbReference type="InterPro" id="IPR011805">
    <property type="entry name" value="RNase_R"/>
</dbReference>
<comment type="caution">
    <text evidence="11">The sequence shown here is derived from an EMBL/GenBank/DDBJ whole genome shotgun (WGS) entry which is preliminary data.</text>
</comment>